<accession>A0A2A4KAH5</accession>
<evidence type="ECO:0000313" key="3">
    <source>
        <dbReference type="EMBL" id="PCG80652.1"/>
    </source>
</evidence>
<gene>
    <name evidence="3" type="ORF">B5V51_4725</name>
</gene>
<keyword evidence="1" id="KW-0175">Coiled coil</keyword>
<sequence>MEEVMETLRSIKNELDEQKKLINRKGEEMTEKITMNINTILEEKFKNLELKHENLKLRVENQEQRIYYLEKQARQRNLVFFGLQEEEKFYSNLEKLIVDFINKHFSFKIDYRDIEAVRRLGKKNDKPRPVVVTFTTLGRKIDILRNKGTLKDTPYYVKEDYPQSVLQIRKELQEQVNAEWEKGNKAIIKYDKLVILKNTSANGGNAKKRNLPNSPENAANSNDEQRSNANKKNKTLTTYTKQRTSSLPENVIKPGLLNFLISKNDNNNTSKQDNSIST</sequence>
<dbReference type="EMBL" id="NWSH01000023">
    <property type="protein sequence ID" value="PCG80652.1"/>
    <property type="molecule type" value="Genomic_DNA"/>
</dbReference>
<feature type="coiled-coil region" evidence="1">
    <location>
        <begin position="1"/>
        <end position="72"/>
    </location>
</feature>
<evidence type="ECO:0000256" key="1">
    <source>
        <dbReference type="SAM" id="Coils"/>
    </source>
</evidence>
<organism evidence="3">
    <name type="scientific">Heliothis virescens</name>
    <name type="common">Tobacco budworm moth</name>
    <dbReference type="NCBI Taxonomy" id="7102"/>
    <lineage>
        <taxon>Eukaryota</taxon>
        <taxon>Metazoa</taxon>
        <taxon>Ecdysozoa</taxon>
        <taxon>Arthropoda</taxon>
        <taxon>Hexapoda</taxon>
        <taxon>Insecta</taxon>
        <taxon>Pterygota</taxon>
        <taxon>Neoptera</taxon>
        <taxon>Endopterygota</taxon>
        <taxon>Lepidoptera</taxon>
        <taxon>Glossata</taxon>
        <taxon>Ditrysia</taxon>
        <taxon>Noctuoidea</taxon>
        <taxon>Noctuidae</taxon>
        <taxon>Heliothinae</taxon>
        <taxon>Heliothis</taxon>
    </lineage>
</organism>
<evidence type="ECO:0000256" key="2">
    <source>
        <dbReference type="SAM" id="MobiDB-lite"/>
    </source>
</evidence>
<protein>
    <recommendedName>
        <fullName evidence="4">Endonuclease-reverse transcriptase</fullName>
    </recommendedName>
</protein>
<evidence type="ECO:0008006" key="4">
    <source>
        <dbReference type="Google" id="ProtNLM"/>
    </source>
</evidence>
<feature type="region of interest" description="Disordered" evidence="2">
    <location>
        <begin position="201"/>
        <end position="247"/>
    </location>
</feature>
<dbReference type="STRING" id="7102.A0A2A4KAH5"/>
<dbReference type="AlphaFoldDB" id="A0A2A4KAH5"/>
<name>A0A2A4KAH5_HELVI</name>
<dbReference type="Gene3D" id="3.30.70.1820">
    <property type="entry name" value="L1 transposable element, RRM domain"/>
    <property type="match status" value="1"/>
</dbReference>
<proteinExistence type="predicted"/>
<comment type="caution">
    <text evidence="3">The sequence shown here is derived from an EMBL/GenBank/DDBJ whole genome shotgun (WGS) entry which is preliminary data.</text>
</comment>
<feature type="compositionally biased region" description="Polar residues" evidence="2">
    <location>
        <begin position="211"/>
        <end position="222"/>
    </location>
</feature>
<reference evidence="3" key="1">
    <citation type="submission" date="2017-09" db="EMBL/GenBank/DDBJ databases">
        <title>Contemporary evolution of a Lepidopteran species, Heliothis virescens, in response to modern agricultural practices.</title>
        <authorList>
            <person name="Fritz M.L."/>
            <person name="Deyonke A.M."/>
            <person name="Papanicolaou A."/>
            <person name="Micinski S."/>
            <person name="Westbrook J."/>
            <person name="Gould F."/>
        </authorList>
    </citation>
    <scope>NUCLEOTIDE SEQUENCE [LARGE SCALE GENOMIC DNA]</scope>
    <source>
        <strain evidence="3">HvINT-</strain>
        <tissue evidence="3">Whole body</tissue>
    </source>
</reference>